<organism evidence="2 3">
    <name type="scientific">Marnyiella aurantia</name>
    <dbReference type="NCBI Taxonomy" id="2758037"/>
    <lineage>
        <taxon>Bacteria</taxon>
        <taxon>Pseudomonadati</taxon>
        <taxon>Bacteroidota</taxon>
        <taxon>Flavobacteriia</taxon>
        <taxon>Flavobacteriales</taxon>
        <taxon>Weeksellaceae</taxon>
        <taxon>Marnyiella</taxon>
    </lineage>
</organism>
<dbReference type="PANTHER" id="PTHR41291">
    <property type="entry name" value="DNA ALKYLATION REPAIR PROTEIN"/>
    <property type="match status" value="1"/>
</dbReference>
<evidence type="ECO:0000313" key="4">
    <source>
        <dbReference type="Proteomes" id="UP000539710"/>
    </source>
</evidence>
<dbReference type="Proteomes" id="UP000515349">
    <property type="component" value="Chromosome"/>
</dbReference>
<dbReference type="RefSeq" id="WP_181885832.1">
    <property type="nucleotide sequence ID" value="NZ_CP059472.1"/>
</dbReference>
<protein>
    <submittedName>
        <fullName evidence="2">DNA alkylation repair protein</fullName>
    </submittedName>
</protein>
<reference evidence="4" key="2">
    <citation type="submission" date="2020-07" db="EMBL/GenBank/DDBJ databases">
        <title>Flavobacterium sp. xlx-214.</title>
        <authorList>
            <person name="Yang C."/>
        </authorList>
    </citation>
    <scope>NUCLEOTIDE SEQUENCE [LARGE SCALE GENOMIC DNA]</scope>
    <source>
        <strain evidence="4">CX-624</strain>
    </source>
</reference>
<accession>A0A7D7LN01</accession>
<dbReference type="InterPro" id="IPR014825">
    <property type="entry name" value="DNA_alkylation"/>
</dbReference>
<dbReference type="AlphaFoldDB" id="A0A7D7LN01"/>
<dbReference type="EMBL" id="JACEUX010000001">
    <property type="protein sequence ID" value="MBA5245710.1"/>
    <property type="molecule type" value="Genomic_DNA"/>
</dbReference>
<proteinExistence type="predicted"/>
<dbReference type="EMBL" id="CP059472">
    <property type="protein sequence ID" value="QMS98884.1"/>
    <property type="molecule type" value="Genomic_DNA"/>
</dbReference>
<evidence type="ECO:0000313" key="3">
    <source>
        <dbReference type="Proteomes" id="UP000515349"/>
    </source>
</evidence>
<keyword evidence="4" id="KW-1185">Reference proteome</keyword>
<sequence length="217" mass="24893">MKPLTTAADEIYRKVSHPATKLGDLRKIAKELKTNHALAMELWSTAELYPRLLAILIMDKKELTETVVQQLIHDMDSHTGEDHTQLADWLMANQLTKDKKGLAMLSSWENHPSALHRRLFWYHQGRLRWVGQQPPENTVELLAAIDSRMAAEEPEVQWSMNFTAGWIGIFDETQRNKCIEIGERIGLYKDMPVARNCAPDYLPAFIESELAKRSGKK</sequence>
<evidence type="ECO:0000313" key="1">
    <source>
        <dbReference type="EMBL" id="MBA5245710.1"/>
    </source>
</evidence>
<dbReference type="KEGG" id="cbau:H1R16_02415"/>
<gene>
    <name evidence="2" type="ORF">H1R16_02415</name>
    <name evidence="1" type="ORF">H2507_00855</name>
</gene>
<dbReference type="Pfam" id="PF08713">
    <property type="entry name" value="DNA_alkylation"/>
    <property type="match status" value="1"/>
</dbReference>
<evidence type="ECO:0000313" key="2">
    <source>
        <dbReference type="EMBL" id="QMS98884.1"/>
    </source>
</evidence>
<dbReference type="PANTHER" id="PTHR41291:SF1">
    <property type="entry name" value="DNA ALKYLATION REPAIR PROTEIN"/>
    <property type="match status" value="1"/>
</dbReference>
<dbReference type="Proteomes" id="UP000539710">
    <property type="component" value="Unassembled WGS sequence"/>
</dbReference>
<name>A0A7D7LN01_9FLAO</name>
<reference evidence="2 3" key="1">
    <citation type="submission" date="2020-07" db="EMBL/GenBank/DDBJ databases">
        <title>Chryseobacterium sp.cx-624.</title>
        <authorList>
            <person name="Yang C."/>
        </authorList>
    </citation>
    <scope>NUCLEOTIDE SEQUENCE [LARGE SCALE GENOMIC DNA]</scope>
    <source>
        <strain evidence="3">cx-624</strain>
        <strain evidence="2">Cx-624</strain>
    </source>
</reference>
<dbReference type="InterPro" id="IPR016024">
    <property type="entry name" value="ARM-type_fold"/>
</dbReference>
<reference evidence="1" key="3">
    <citation type="submission" date="2020-07" db="EMBL/GenBank/DDBJ databases">
        <authorList>
            <person name="Yang C."/>
        </authorList>
    </citation>
    <scope>NUCLEOTIDE SEQUENCE</scope>
    <source>
        <strain evidence="1">Cx-624</strain>
    </source>
</reference>
<dbReference type="SUPFAM" id="SSF48371">
    <property type="entry name" value="ARM repeat"/>
    <property type="match status" value="1"/>
</dbReference>